<feature type="region of interest" description="Disordered" evidence="1">
    <location>
        <begin position="119"/>
        <end position="156"/>
    </location>
</feature>
<dbReference type="WBParaSite" id="HCON_00149120-00001">
    <property type="protein sequence ID" value="HCON_00149120-00001"/>
    <property type="gene ID" value="HCON_00149120"/>
</dbReference>
<dbReference type="AlphaFoldDB" id="A0A7I4YW54"/>
<keyword evidence="2" id="KW-1185">Reference proteome</keyword>
<accession>A0A7I4YW54</accession>
<sequence length="156" mass="17706">MPYCLPLGQLRGPDPLPAPVKHKWIHKKTWCSLDGKTRNEIDYEWKTSLQAVRVFRGADVGSDHHLMRASIKLQLKKQEKKVKVSRPSAVKRLTDSATTASLALELRSRFGVLEEEDTLEEEWTSNEPSGIVLRKQSDDDAGKEKSKGFRKAPGRR</sequence>
<reference evidence="3" key="1">
    <citation type="submission" date="2020-12" db="UniProtKB">
        <authorList>
            <consortium name="WormBaseParasite"/>
        </authorList>
    </citation>
    <scope>IDENTIFICATION</scope>
    <source>
        <strain evidence="3">MHco3</strain>
    </source>
</reference>
<proteinExistence type="predicted"/>
<organism evidence="2 3">
    <name type="scientific">Haemonchus contortus</name>
    <name type="common">Barber pole worm</name>
    <dbReference type="NCBI Taxonomy" id="6289"/>
    <lineage>
        <taxon>Eukaryota</taxon>
        <taxon>Metazoa</taxon>
        <taxon>Ecdysozoa</taxon>
        <taxon>Nematoda</taxon>
        <taxon>Chromadorea</taxon>
        <taxon>Rhabditida</taxon>
        <taxon>Rhabditina</taxon>
        <taxon>Rhabditomorpha</taxon>
        <taxon>Strongyloidea</taxon>
        <taxon>Trichostrongylidae</taxon>
        <taxon>Haemonchus</taxon>
    </lineage>
</organism>
<dbReference type="Proteomes" id="UP000025227">
    <property type="component" value="Unplaced"/>
</dbReference>
<name>A0A7I4YW54_HAECO</name>
<protein>
    <submittedName>
        <fullName evidence="3">Endonuclease exonuclease phosphatase domain containing protein</fullName>
    </submittedName>
</protein>
<evidence type="ECO:0000256" key="1">
    <source>
        <dbReference type="SAM" id="MobiDB-lite"/>
    </source>
</evidence>
<feature type="compositionally biased region" description="Basic and acidic residues" evidence="1">
    <location>
        <begin position="135"/>
        <end position="147"/>
    </location>
</feature>
<evidence type="ECO:0000313" key="3">
    <source>
        <dbReference type="WBParaSite" id="HCON_00149120-00001"/>
    </source>
</evidence>
<dbReference type="OrthoDB" id="6272897at2759"/>
<evidence type="ECO:0000313" key="2">
    <source>
        <dbReference type="Proteomes" id="UP000025227"/>
    </source>
</evidence>